<sequence>MDGIMVARGDLGMEIPPETVFLAQKMMIRKANLAGKPVVTATQMLASMIKAPRLTRAECSLDNIL</sequence>
<reference evidence="15" key="1">
    <citation type="submission" date="2023-08" db="EMBL/GenBank/DDBJ databases">
        <title>Reference Genome Resource for the Citrus Pathogen Phytophthora citrophthora.</title>
        <authorList>
            <person name="Moller H."/>
            <person name="Coetzee B."/>
            <person name="Rose L.J."/>
            <person name="Van Niekerk J.M."/>
        </authorList>
    </citation>
    <scope>NUCLEOTIDE SEQUENCE</scope>
    <source>
        <strain evidence="15">STE-U-9442</strain>
    </source>
</reference>
<keyword evidence="9" id="KW-0067">ATP-binding</keyword>
<evidence type="ECO:0000256" key="13">
    <source>
        <dbReference type="RuleBase" id="RU000504"/>
    </source>
</evidence>
<dbReference type="EMBL" id="JASMQC010000005">
    <property type="protein sequence ID" value="KAK1944973.1"/>
    <property type="molecule type" value="Genomic_DNA"/>
</dbReference>
<accession>A0AAD9GVQ2</accession>
<evidence type="ECO:0000256" key="11">
    <source>
        <dbReference type="ARBA" id="ARBA00023152"/>
    </source>
</evidence>
<dbReference type="AlphaFoldDB" id="A0AAD9GVQ2"/>
<dbReference type="Gene3D" id="3.20.20.60">
    <property type="entry name" value="Phosphoenolpyruvate-binding domains"/>
    <property type="match status" value="1"/>
</dbReference>
<keyword evidence="10 13" id="KW-0460">Magnesium</keyword>
<evidence type="ECO:0000256" key="3">
    <source>
        <dbReference type="ARBA" id="ARBA00008663"/>
    </source>
</evidence>
<dbReference type="Pfam" id="PF00224">
    <property type="entry name" value="PK"/>
    <property type="match status" value="1"/>
</dbReference>
<comment type="caution">
    <text evidence="15">The sequence shown here is derived from an EMBL/GenBank/DDBJ whole genome shotgun (WGS) entry which is preliminary data.</text>
</comment>
<evidence type="ECO:0000256" key="4">
    <source>
        <dbReference type="ARBA" id="ARBA00012142"/>
    </source>
</evidence>
<keyword evidence="12 15" id="KW-0670">Pyruvate</keyword>
<keyword evidence="5 13" id="KW-0808">Transferase</keyword>
<dbReference type="InterPro" id="IPR040442">
    <property type="entry name" value="Pyrv_kinase-like_dom_sf"/>
</dbReference>
<dbReference type="GO" id="GO:0004743">
    <property type="term" value="F:pyruvate kinase activity"/>
    <property type="evidence" value="ECO:0007669"/>
    <property type="project" value="UniProtKB-EC"/>
</dbReference>
<proteinExistence type="inferred from homology"/>
<evidence type="ECO:0000313" key="16">
    <source>
        <dbReference type="Proteomes" id="UP001259832"/>
    </source>
</evidence>
<keyword evidence="16" id="KW-1185">Reference proteome</keyword>
<feature type="domain" description="Pyruvate kinase barrel" evidence="14">
    <location>
        <begin position="2"/>
        <end position="60"/>
    </location>
</feature>
<comment type="similarity">
    <text evidence="3 13">Belongs to the pyruvate kinase family.</text>
</comment>
<gene>
    <name evidence="15" type="ORF">P3T76_003506</name>
</gene>
<protein>
    <recommendedName>
        <fullName evidence="4 13">Pyruvate kinase</fullName>
        <ecNumber evidence="4 13">2.7.1.40</ecNumber>
    </recommendedName>
</protein>
<dbReference type="InterPro" id="IPR015813">
    <property type="entry name" value="Pyrv/PenolPyrv_kinase-like_dom"/>
</dbReference>
<organism evidence="15 16">
    <name type="scientific">Phytophthora citrophthora</name>
    <dbReference type="NCBI Taxonomy" id="4793"/>
    <lineage>
        <taxon>Eukaryota</taxon>
        <taxon>Sar</taxon>
        <taxon>Stramenopiles</taxon>
        <taxon>Oomycota</taxon>
        <taxon>Peronosporomycetes</taxon>
        <taxon>Peronosporales</taxon>
        <taxon>Peronosporaceae</taxon>
        <taxon>Phytophthora</taxon>
    </lineage>
</organism>
<evidence type="ECO:0000256" key="12">
    <source>
        <dbReference type="ARBA" id="ARBA00023317"/>
    </source>
</evidence>
<keyword evidence="8 13" id="KW-0418">Kinase</keyword>
<evidence type="ECO:0000256" key="9">
    <source>
        <dbReference type="ARBA" id="ARBA00022840"/>
    </source>
</evidence>
<evidence type="ECO:0000313" key="15">
    <source>
        <dbReference type="EMBL" id="KAK1944973.1"/>
    </source>
</evidence>
<dbReference type="GO" id="GO:0005524">
    <property type="term" value="F:ATP binding"/>
    <property type="evidence" value="ECO:0007669"/>
    <property type="project" value="UniProtKB-KW"/>
</dbReference>
<keyword evidence="7" id="KW-0547">Nucleotide-binding</keyword>
<dbReference type="GO" id="GO:0000287">
    <property type="term" value="F:magnesium ion binding"/>
    <property type="evidence" value="ECO:0007669"/>
    <property type="project" value="InterPro"/>
</dbReference>
<evidence type="ECO:0000256" key="1">
    <source>
        <dbReference type="ARBA" id="ARBA00001958"/>
    </source>
</evidence>
<name>A0AAD9GVQ2_9STRA</name>
<dbReference type="SUPFAM" id="SSF51621">
    <property type="entry name" value="Phosphoenolpyruvate/pyruvate domain"/>
    <property type="match status" value="1"/>
</dbReference>
<dbReference type="PANTHER" id="PTHR11817">
    <property type="entry name" value="PYRUVATE KINASE"/>
    <property type="match status" value="1"/>
</dbReference>
<evidence type="ECO:0000256" key="6">
    <source>
        <dbReference type="ARBA" id="ARBA00022723"/>
    </source>
</evidence>
<dbReference type="EC" id="2.7.1.40" evidence="4 13"/>
<keyword evidence="11 13" id="KW-0324">Glycolysis</keyword>
<dbReference type="PRINTS" id="PR01050">
    <property type="entry name" value="PYRUVTKNASE"/>
</dbReference>
<evidence type="ECO:0000256" key="8">
    <source>
        <dbReference type="ARBA" id="ARBA00022777"/>
    </source>
</evidence>
<evidence type="ECO:0000256" key="5">
    <source>
        <dbReference type="ARBA" id="ARBA00022679"/>
    </source>
</evidence>
<evidence type="ECO:0000256" key="7">
    <source>
        <dbReference type="ARBA" id="ARBA00022741"/>
    </source>
</evidence>
<keyword evidence="6" id="KW-0479">Metal-binding</keyword>
<comment type="catalytic activity">
    <reaction evidence="13">
        <text>pyruvate + ATP = phosphoenolpyruvate + ADP + H(+)</text>
        <dbReference type="Rhea" id="RHEA:18157"/>
        <dbReference type="ChEBI" id="CHEBI:15361"/>
        <dbReference type="ChEBI" id="CHEBI:15378"/>
        <dbReference type="ChEBI" id="CHEBI:30616"/>
        <dbReference type="ChEBI" id="CHEBI:58702"/>
        <dbReference type="ChEBI" id="CHEBI:456216"/>
        <dbReference type="EC" id="2.7.1.40"/>
    </reaction>
</comment>
<evidence type="ECO:0000256" key="2">
    <source>
        <dbReference type="ARBA" id="ARBA00004997"/>
    </source>
</evidence>
<comment type="pathway">
    <text evidence="2 13">Carbohydrate degradation; glycolysis; pyruvate from D-glyceraldehyde 3-phosphate: step 5/5.</text>
</comment>
<dbReference type="InterPro" id="IPR001697">
    <property type="entry name" value="Pyr_Knase"/>
</dbReference>
<evidence type="ECO:0000259" key="14">
    <source>
        <dbReference type="Pfam" id="PF00224"/>
    </source>
</evidence>
<dbReference type="InterPro" id="IPR015793">
    <property type="entry name" value="Pyrv_Knase_brl"/>
</dbReference>
<dbReference type="Proteomes" id="UP001259832">
    <property type="component" value="Unassembled WGS sequence"/>
</dbReference>
<comment type="cofactor">
    <cofactor evidence="1">
        <name>K(+)</name>
        <dbReference type="ChEBI" id="CHEBI:29103"/>
    </cofactor>
</comment>
<dbReference type="GO" id="GO:0016301">
    <property type="term" value="F:kinase activity"/>
    <property type="evidence" value="ECO:0007669"/>
    <property type="project" value="UniProtKB-KW"/>
</dbReference>
<dbReference type="GO" id="GO:0030955">
    <property type="term" value="F:potassium ion binding"/>
    <property type="evidence" value="ECO:0007669"/>
    <property type="project" value="InterPro"/>
</dbReference>
<evidence type="ECO:0000256" key="10">
    <source>
        <dbReference type="ARBA" id="ARBA00022842"/>
    </source>
</evidence>